<feature type="region of interest" description="Disordered" evidence="1">
    <location>
        <begin position="302"/>
        <end position="527"/>
    </location>
</feature>
<feature type="compositionally biased region" description="Basic and acidic residues" evidence="1">
    <location>
        <begin position="412"/>
        <end position="434"/>
    </location>
</feature>
<dbReference type="Proteomes" id="UP000253664">
    <property type="component" value="Unassembled WGS sequence"/>
</dbReference>
<feature type="region of interest" description="Disordered" evidence="1">
    <location>
        <begin position="26"/>
        <end position="56"/>
    </location>
</feature>
<protein>
    <submittedName>
        <fullName evidence="3">Uncharacterized protein</fullName>
    </submittedName>
</protein>
<comment type="caution">
    <text evidence="3">The sequence shown here is derived from an EMBL/GenBank/DDBJ whole genome shotgun (WGS) entry which is preliminary data.</text>
</comment>
<gene>
    <name evidence="3" type="ORF">L249_1761</name>
</gene>
<keyword evidence="2" id="KW-0732">Signal</keyword>
<evidence type="ECO:0000313" key="4">
    <source>
        <dbReference type="Proteomes" id="UP000253664"/>
    </source>
</evidence>
<feature type="compositionally biased region" description="Basic residues" evidence="1">
    <location>
        <begin position="435"/>
        <end position="445"/>
    </location>
</feature>
<dbReference type="EMBL" id="LKCN02000001">
    <property type="protein sequence ID" value="RCI15908.1"/>
    <property type="molecule type" value="Genomic_DNA"/>
</dbReference>
<feature type="signal peptide" evidence="2">
    <location>
        <begin position="1"/>
        <end position="17"/>
    </location>
</feature>
<dbReference type="AlphaFoldDB" id="A0A367LNB6"/>
<keyword evidence="4" id="KW-1185">Reference proteome</keyword>
<feature type="compositionally biased region" description="Basic residues" evidence="1">
    <location>
        <begin position="373"/>
        <end position="384"/>
    </location>
</feature>
<accession>A0A367LNB6</accession>
<reference evidence="3 4" key="1">
    <citation type="journal article" date="2015" name="BMC Genomics">
        <title>Insights from the genome of Ophiocordyceps polyrhachis-furcata to pathogenicity and host specificity in insect fungi.</title>
        <authorList>
            <person name="Wichadakul D."/>
            <person name="Kobmoo N."/>
            <person name="Ingsriswang S."/>
            <person name="Tangphatsornruang S."/>
            <person name="Chantasingh D."/>
            <person name="Luangsa-ard J.J."/>
            <person name="Eurwilaichitr L."/>
        </authorList>
    </citation>
    <scope>NUCLEOTIDE SEQUENCE [LARGE SCALE GENOMIC DNA]</scope>
    <source>
        <strain evidence="3 4">BCC 54312</strain>
    </source>
</reference>
<proteinExistence type="predicted"/>
<feature type="chain" id="PRO_5016943267" evidence="2">
    <location>
        <begin position="18"/>
        <end position="527"/>
    </location>
</feature>
<organism evidence="3 4">
    <name type="scientific">Ophiocordyceps polyrhachis-furcata BCC 54312</name>
    <dbReference type="NCBI Taxonomy" id="1330021"/>
    <lineage>
        <taxon>Eukaryota</taxon>
        <taxon>Fungi</taxon>
        <taxon>Dikarya</taxon>
        <taxon>Ascomycota</taxon>
        <taxon>Pezizomycotina</taxon>
        <taxon>Sordariomycetes</taxon>
        <taxon>Hypocreomycetidae</taxon>
        <taxon>Hypocreales</taxon>
        <taxon>Ophiocordycipitaceae</taxon>
        <taxon>Ophiocordyceps</taxon>
    </lineage>
</organism>
<sequence>MLVQKLLSLLAVGLIQGIHVSGLPGNIGSKGSPDRPAPPAVGPELPAVRPKASDARPGAGDVLIGYRIVHADQAKEYEAAGTLTWDESKAKGGKQIGKGVYTSAKADGWIKTNPDNVRFAIFANAEKFKRLPKVWVPKDRMTDLDIPEAPAYIRSLGLDPDKSLAMSFINGLSYNDLQMVIPPGLLKQNNGGLDFKLRRLDEDHLQEQPVVRYDLWHNVKGADPLKELQKKLDDIDKNEEFAFYRSGLARKTAELEGLKDLPEDDPRVESVKKSIKSYQSGIDQFQIDIYLVRKELDQAKETIMGPQPPEPGNGSGTEYSDSDSDSGTSTDGDSEDENGGDRNVGGTETKQPGTRLRPGPEDKTLPGPQKGKTGGRKTGGRKTGGRGEETGSSDEETDDDSDKETDSEPEDPEKTKEEAENTRDGGDGSKEKQKQKGSRWRKFLPKKFSAGEGGSTEVRGGSGDGDVSGSHEEIPGGGGEVPGGSEEIPGGGEEIPGGDHLSAPGRGRPGVAPASQNLGRRLGLCSW</sequence>
<evidence type="ECO:0000256" key="2">
    <source>
        <dbReference type="SAM" id="SignalP"/>
    </source>
</evidence>
<dbReference type="Pfam" id="PF19287">
    <property type="entry name" value="DUF5910"/>
    <property type="match status" value="1"/>
</dbReference>
<dbReference type="InterPro" id="IPR045564">
    <property type="entry name" value="DUF5910"/>
</dbReference>
<name>A0A367LNB6_9HYPO</name>
<evidence type="ECO:0000313" key="3">
    <source>
        <dbReference type="EMBL" id="RCI15908.1"/>
    </source>
</evidence>
<feature type="compositionally biased region" description="Acidic residues" evidence="1">
    <location>
        <begin position="391"/>
        <end position="411"/>
    </location>
</feature>
<evidence type="ECO:0000256" key="1">
    <source>
        <dbReference type="SAM" id="MobiDB-lite"/>
    </source>
</evidence>
<dbReference type="OrthoDB" id="4865290at2759"/>